<reference evidence="2" key="2">
    <citation type="journal article" date="2015" name="Data Brief">
        <title>Shoot transcriptome of the giant reed, Arundo donax.</title>
        <authorList>
            <person name="Barrero R.A."/>
            <person name="Guerrero F.D."/>
            <person name="Moolhuijzen P."/>
            <person name="Goolsby J.A."/>
            <person name="Tidwell J."/>
            <person name="Bellgard S.E."/>
            <person name="Bellgard M.I."/>
        </authorList>
    </citation>
    <scope>NUCLEOTIDE SEQUENCE</scope>
    <source>
        <tissue evidence="2">Shoot tissue taken approximately 20 cm above the soil surface</tissue>
    </source>
</reference>
<evidence type="ECO:0000256" key="1">
    <source>
        <dbReference type="SAM" id="SignalP"/>
    </source>
</evidence>
<sequence>MEQRRWGPWKSMAWRRCFLLHLEALLSEASLPRSPSPCMTSEAKHS</sequence>
<keyword evidence="1" id="KW-0732">Signal</keyword>
<proteinExistence type="predicted"/>
<feature type="signal peptide" evidence="1">
    <location>
        <begin position="1"/>
        <end position="29"/>
    </location>
</feature>
<accession>A0A0A8ZY08</accession>
<dbReference type="AlphaFoldDB" id="A0A0A8ZY08"/>
<feature type="chain" id="PRO_5002060096" evidence="1">
    <location>
        <begin position="30"/>
        <end position="46"/>
    </location>
</feature>
<evidence type="ECO:0000313" key="2">
    <source>
        <dbReference type="EMBL" id="JAD41620.1"/>
    </source>
</evidence>
<organism evidence="2">
    <name type="scientific">Arundo donax</name>
    <name type="common">Giant reed</name>
    <name type="synonym">Donax arundinaceus</name>
    <dbReference type="NCBI Taxonomy" id="35708"/>
    <lineage>
        <taxon>Eukaryota</taxon>
        <taxon>Viridiplantae</taxon>
        <taxon>Streptophyta</taxon>
        <taxon>Embryophyta</taxon>
        <taxon>Tracheophyta</taxon>
        <taxon>Spermatophyta</taxon>
        <taxon>Magnoliopsida</taxon>
        <taxon>Liliopsida</taxon>
        <taxon>Poales</taxon>
        <taxon>Poaceae</taxon>
        <taxon>PACMAD clade</taxon>
        <taxon>Arundinoideae</taxon>
        <taxon>Arundineae</taxon>
        <taxon>Arundo</taxon>
    </lineage>
</organism>
<dbReference type="EMBL" id="GBRH01256275">
    <property type="protein sequence ID" value="JAD41620.1"/>
    <property type="molecule type" value="Transcribed_RNA"/>
</dbReference>
<protein>
    <submittedName>
        <fullName evidence="2">Uncharacterized protein</fullName>
    </submittedName>
</protein>
<name>A0A0A8ZY08_ARUDO</name>
<reference evidence="2" key="1">
    <citation type="submission" date="2014-09" db="EMBL/GenBank/DDBJ databases">
        <authorList>
            <person name="Magalhaes I.L.F."/>
            <person name="Oliveira U."/>
            <person name="Santos F.R."/>
            <person name="Vidigal T.H.D.A."/>
            <person name="Brescovit A.D."/>
            <person name="Santos A.J."/>
        </authorList>
    </citation>
    <scope>NUCLEOTIDE SEQUENCE</scope>
    <source>
        <tissue evidence="2">Shoot tissue taken approximately 20 cm above the soil surface</tissue>
    </source>
</reference>